<dbReference type="PANTHER" id="PTHR11760:SF19">
    <property type="entry name" value="SMALL RIBOSOMAL SUBUNIT PROTEIN US3C"/>
    <property type="match status" value="1"/>
</dbReference>
<accession>A0A1F7K9A2</accession>
<evidence type="ECO:0000256" key="2">
    <source>
        <dbReference type="ARBA" id="ARBA00022730"/>
    </source>
</evidence>
<evidence type="ECO:0000256" key="9">
    <source>
        <dbReference type="RuleBase" id="RU003624"/>
    </source>
</evidence>
<evidence type="ECO:0000256" key="1">
    <source>
        <dbReference type="ARBA" id="ARBA00010761"/>
    </source>
</evidence>
<dbReference type="InterPro" id="IPR036419">
    <property type="entry name" value="Ribosomal_S3_C_sf"/>
</dbReference>
<keyword evidence="5 8" id="KW-0687">Ribonucleoprotein</keyword>
<dbReference type="GO" id="GO:0006412">
    <property type="term" value="P:translation"/>
    <property type="evidence" value="ECO:0007669"/>
    <property type="project" value="UniProtKB-UniRule"/>
</dbReference>
<organism evidence="11 12">
    <name type="scientific">Candidatus Roizmanbacteria bacterium RIFOXYA1_FULL_41_12</name>
    <dbReference type="NCBI Taxonomy" id="1802082"/>
    <lineage>
        <taxon>Bacteria</taxon>
        <taxon>Candidatus Roizmaniibacteriota</taxon>
    </lineage>
</organism>
<dbReference type="Proteomes" id="UP000178450">
    <property type="component" value="Unassembled WGS sequence"/>
</dbReference>
<evidence type="ECO:0000256" key="6">
    <source>
        <dbReference type="ARBA" id="ARBA00024998"/>
    </source>
</evidence>
<evidence type="ECO:0000256" key="5">
    <source>
        <dbReference type="ARBA" id="ARBA00023274"/>
    </source>
</evidence>
<dbReference type="InterPro" id="IPR005704">
    <property type="entry name" value="Ribosomal_uS3_bac-typ"/>
</dbReference>
<dbReference type="InterPro" id="IPR018280">
    <property type="entry name" value="Ribosomal_uS3_CS"/>
</dbReference>
<evidence type="ECO:0000256" key="7">
    <source>
        <dbReference type="ARBA" id="ARBA00035257"/>
    </source>
</evidence>
<dbReference type="Gene3D" id="3.30.1140.32">
    <property type="entry name" value="Ribosomal protein S3, C-terminal domain"/>
    <property type="match status" value="1"/>
</dbReference>
<protein>
    <recommendedName>
        <fullName evidence="7 8">Small ribosomal subunit protein uS3</fullName>
    </recommendedName>
</protein>
<name>A0A1F7K9A2_9BACT</name>
<sequence>MGNKVNANALRLGISRTWDSRWFFSNNKLFKESLIQDLQIRKFLMRRYQPAGLTQVEIERSLSGMNLILHSVRPGMIIGRGGKGLEEVKHKIMELLGIKLQKEKEKFKLEIKVEQVKKPFLSARYVAEYISERIAKNFPHRGLVHSTMEKVKESGALGVKIAIGGRIRGANIARHEKYQIGKVPLSSVKADIDYAQSPSLTRNGYVGIKVWICRP</sequence>
<dbReference type="Pfam" id="PF00189">
    <property type="entry name" value="Ribosomal_S3_C"/>
    <property type="match status" value="1"/>
</dbReference>
<comment type="similarity">
    <text evidence="1 8 9">Belongs to the universal ribosomal protein uS3 family.</text>
</comment>
<comment type="function">
    <text evidence="6 8">Binds the lower part of the 30S subunit head. Binds mRNA in the 70S ribosome, positioning it for translation.</text>
</comment>
<reference evidence="11 12" key="1">
    <citation type="journal article" date="2016" name="Nat. Commun.">
        <title>Thousands of microbial genomes shed light on interconnected biogeochemical processes in an aquifer system.</title>
        <authorList>
            <person name="Anantharaman K."/>
            <person name="Brown C.T."/>
            <person name="Hug L.A."/>
            <person name="Sharon I."/>
            <person name="Castelle C.J."/>
            <person name="Probst A.J."/>
            <person name="Thomas B.C."/>
            <person name="Singh A."/>
            <person name="Wilkins M.J."/>
            <person name="Karaoz U."/>
            <person name="Brodie E.L."/>
            <person name="Williams K.H."/>
            <person name="Hubbard S.S."/>
            <person name="Banfield J.F."/>
        </authorList>
    </citation>
    <scope>NUCLEOTIDE SEQUENCE [LARGE SCALE GENOMIC DNA]</scope>
</reference>
<dbReference type="PROSITE" id="PS00548">
    <property type="entry name" value="RIBOSOMAL_S3"/>
    <property type="match status" value="1"/>
</dbReference>
<dbReference type="InterPro" id="IPR009019">
    <property type="entry name" value="KH_sf_prok-type"/>
</dbReference>
<dbReference type="InterPro" id="IPR001351">
    <property type="entry name" value="Ribosomal_uS3_C"/>
</dbReference>
<dbReference type="GO" id="GO:0003729">
    <property type="term" value="F:mRNA binding"/>
    <property type="evidence" value="ECO:0007669"/>
    <property type="project" value="UniProtKB-UniRule"/>
</dbReference>
<dbReference type="FunFam" id="3.30.300.20:FF:000001">
    <property type="entry name" value="30S ribosomal protein S3"/>
    <property type="match status" value="1"/>
</dbReference>
<evidence type="ECO:0000259" key="10">
    <source>
        <dbReference type="PROSITE" id="PS50823"/>
    </source>
</evidence>
<dbReference type="InterPro" id="IPR015946">
    <property type="entry name" value="KH_dom-like_a/b"/>
</dbReference>
<comment type="subunit">
    <text evidence="8">Part of the 30S ribosomal subunit. Forms a tight complex with proteins S10 and S14.</text>
</comment>
<evidence type="ECO:0000256" key="8">
    <source>
        <dbReference type="HAMAP-Rule" id="MF_01309"/>
    </source>
</evidence>
<dbReference type="NCBIfam" id="TIGR01009">
    <property type="entry name" value="rpsC_bact"/>
    <property type="match status" value="1"/>
</dbReference>
<dbReference type="SUPFAM" id="SSF54821">
    <property type="entry name" value="Ribosomal protein S3 C-terminal domain"/>
    <property type="match status" value="1"/>
</dbReference>
<dbReference type="Gene3D" id="3.30.300.20">
    <property type="match status" value="1"/>
</dbReference>
<dbReference type="SUPFAM" id="SSF54814">
    <property type="entry name" value="Prokaryotic type KH domain (KH-domain type II)"/>
    <property type="match status" value="1"/>
</dbReference>
<evidence type="ECO:0000256" key="4">
    <source>
        <dbReference type="ARBA" id="ARBA00022980"/>
    </source>
</evidence>
<dbReference type="HAMAP" id="MF_01309_B">
    <property type="entry name" value="Ribosomal_uS3_B"/>
    <property type="match status" value="1"/>
</dbReference>
<evidence type="ECO:0000313" key="12">
    <source>
        <dbReference type="Proteomes" id="UP000178450"/>
    </source>
</evidence>
<proteinExistence type="inferred from homology"/>
<keyword evidence="4 8" id="KW-0689">Ribosomal protein</keyword>
<dbReference type="SMART" id="SM00322">
    <property type="entry name" value="KH"/>
    <property type="match status" value="1"/>
</dbReference>
<gene>
    <name evidence="8" type="primary">rpsC</name>
    <name evidence="11" type="ORF">A2209_03820</name>
</gene>
<dbReference type="InterPro" id="IPR057258">
    <property type="entry name" value="Ribosomal_uS3"/>
</dbReference>
<dbReference type="InterPro" id="IPR004087">
    <property type="entry name" value="KH_dom"/>
</dbReference>
<feature type="domain" description="KH type-2" evidence="10">
    <location>
        <begin position="40"/>
        <end position="117"/>
    </location>
</feature>
<dbReference type="CDD" id="cd02412">
    <property type="entry name" value="KH-II_30S_S3"/>
    <property type="match status" value="1"/>
</dbReference>
<evidence type="ECO:0000256" key="3">
    <source>
        <dbReference type="ARBA" id="ARBA00022884"/>
    </source>
</evidence>
<dbReference type="GO" id="GO:0019843">
    <property type="term" value="F:rRNA binding"/>
    <property type="evidence" value="ECO:0007669"/>
    <property type="project" value="UniProtKB-UniRule"/>
</dbReference>
<keyword evidence="2 8" id="KW-0699">rRNA-binding</keyword>
<dbReference type="GO" id="GO:0003735">
    <property type="term" value="F:structural constituent of ribosome"/>
    <property type="evidence" value="ECO:0007669"/>
    <property type="project" value="InterPro"/>
</dbReference>
<dbReference type="EMBL" id="MGBG01000021">
    <property type="protein sequence ID" value="OGK64415.1"/>
    <property type="molecule type" value="Genomic_DNA"/>
</dbReference>
<dbReference type="GO" id="GO:0022627">
    <property type="term" value="C:cytosolic small ribosomal subunit"/>
    <property type="evidence" value="ECO:0007669"/>
    <property type="project" value="TreeGrafter"/>
</dbReference>
<dbReference type="PROSITE" id="PS50823">
    <property type="entry name" value="KH_TYPE_2"/>
    <property type="match status" value="1"/>
</dbReference>
<keyword evidence="3 8" id="KW-0694">RNA-binding</keyword>
<dbReference type="AlphaFoldDB" id="A0A1F7K9A2"/>
<dbReference type="Pfam" id="PF07650">
    <property type="entry name" value="KH_2"/>
    <property type="match status" value="1"/>
</dbReference>
<comment type="caution">
    <text evidence="11">The sequence shown here is derived from an EMBL/GenBank/DDBJ whole genome shotgun (WGS) entry which is preliminary data.</text>
</comment>
<evidence type="ECO:0000313" key="11">
    <source>
        <dbReference type="EMBL" id="OGK64415.1"/>
    </source>
</evidence>
<dbReference type="PANTHER" id="PTHR11760">
    <property type="entry name" value="30S/40S RIBOSOMAL PROTEIN S3"/>
    <property type="match status" value="1"/>
</dbReference>
<dbReference type="InterPro" id="IPR004044">
    <property type="entry name" value="KH_dom_type_2"/>
</dbReference>